<feature type="transmembrane region" description="Helical" evidence="1">
    <location>
        <begin position="367"/>
        <end position="386"/>
    </location>
</feature>
<feature type="transmembrane region" description="Helical" evidence="1">
    <location>
        <begin position="313"/>
        <end position="337"/>
    </location>
</feature>
<name>A0A345BEM2_PAEUR</name>
<keyword evidence="1" id="KW-1133">Transmembrane helix</keyword>
<keyword evidence="1" id="KW-0472">Membrane</keyword>
<keyword evidence="1" id="KW-0812">Transmembrane</keyword>
<dbReference type="GO" id="GO:0016740">
    <property type="term" value="F:transferase activity"/>
    <property type="evidence" value="ECO:0007669"/>
    <property type="project" value="UniProtKB-KW"/>
</dbReference>
<dbReference type="AlphaFoldDB" id="A0A345BEM2"/>
<organism evidence="2">
    <name type="scientific">Paenarthrobacter ureafaciens</name>
    <dbReference type="NCBI Taxonomy" id="37931"/>
    <lineage>
        <taxon>Bacteria</taxon>
        <taxon>Bacillati</taxon>
        <taxon>Actinomycetota</taxon>
        <taxon>Actinomycetes</taxon>
        <taxon>Micrococcales</taxon>
        <taxon>Micrococcaceae</taxon>
        <taxon>Paenarthrobacter</taxon>
    </lineage>
</organism>
<proteinExistence type="predicted"/>
<feature type="transmembrane region" description="Helical" evidence="1">
    <location>
        <begin position="398"/>
        <end position="417"/>
    </location>
</feature>
<dbReference type="EMBL" id="MG601458">
    <property type="protein sequence ID" value="AXF48696.1"/>
    <property type="molecule type" value="Genomic_DNA"/>
</dbReference>
<accession>A0A345BEM2</accession>
<protein>
    <submittedName>
        <fullName evidence="2">tRNA nucleotidyltransferase</fullName>
    </submittedName>
</protein>
<feature type="transmembrane region" description="Helical" evidence="1">
    <location>
        <begin position="255"/>
        <end position="276"/>
    </location>
</feature>
<reference evidence="2" key="1">
    <citation type="submission" date="2017-12" db="EMBL/GenBank/DDBJ databases">
        <title>A novel amidase gene ipaH is responsible for the initial degradation step of iprodione in strain Paenarthrobacter sp. YJN-5.</title>
        <authorList>
            <person name="Yang Z."/>
        </authorList>
    </citation>
    <scope>NUCLEOTIDE SEQUENCE</scope>
    <source>
        <strain evidence="2">YJN-5</strain>
    </source>
</reference>
<feature type="transmembrane region" description="Helical" evidence="1">
    <location>
        <begin position="288"/>
        <end position="307"/>
    </location>
</feature>
<evidence type="ECO:0000256" key="1">
    <source>
        <dbReference type="SAM" id="Phobius"/>
    </source>
</evidence>
<feature type="transmembrane region" description="Helical" evidence="1">
    <location>
        <begin position="26"/>
        <end position="47"/>
    </location>
</feature>
<evidence type="ECO:0000313" key="2">
    <source>
        <dbReference type="EMBL" id="AXF48696.1"/>
    </source>
</evidence>
<feature type="transmembrane region" description="Helical" evidence="1">
    <location>
        <begin position="229"/>
        <end position="249"/>
    </location>
</feature>
<sequence length="426" mass="44318">MAASPRVRTVRGMVEDFLAGLFPHPIAAVVAAALAALASIPLVSFAARRTLKQPVALALEAEGLLLAGVLGDLRRWPYVAQVRATDFAAAHHHDIWEALVRALGENGVIGENADADDCARIGEQLAPHRSEVLDQVRHLLATASSQPALNLARFEELVAGVELSADVTASSDALDVATVTAAEEVIACGNDRNRLSGSGLVVPTANPNSTSTDDPPLARAATPTTRLRGAVTALVCAAGAALIPGWLTVFPVTGAAWVFALVSLVALGAMSVAVSLVDLDTLYIDVPVWAAGTGLAWAAAIASALAAGDPGRILAGLMMVAIIGISLEGTNLLFRLVRGMDGQGFGDTLLIIATVGVPPVLASDYRVGFWSVFAGLVIGGLGWFAARLAGRVHRKEPFAFGPWLSVGWVVACCWLVYDSVFMLAMR</sequence>
<keyword evidence="2" id="KW-0808">Transferase</keyword>